<gene>
    <name evidence="1" type="primary">LOC114333208</name>
</gene>
<dbReference type="SUPFAM" id="SSF57903">
    <property type="entry name" value="FYVE/PHD zinc finger"/>
    <property type="match status" value="1"/>
</dbReference>
<evidence type="ECO:0000313" key="1">
    <source>
        <dbReference type="RefSeq" id="XP_028138865.1"/>
    </source>
</evidence>
<dbReference type="Gene3D" id="3.30.40.10">
    <property type="entry name" value="Zinc/RING finger domain, C3HC4 (zinc finger)"/>
    <property type="match status" value="1"/>
</dbReference>
<dbReference type="AlphaFoldDB" id="A0A6P7G2P0"/>
<dbReference type="InterPro" id="IPR013083">
    <property type="entry name" value="Znf_RING/FYVE/PHD"/>
</dbReference>
<protein>
    <submittedName>
        <fullName evidence="1">Uncharacterized protein LOC114333208</fullName>
    </submittedName>
</protein>
<dbReference type="InParanoid" id="A0A6P7G2P0"/>
<sequence length="269" mass="30995">MGKCLLCKKDAAEDKTYFKCDVSKRALHINCASITATEVRCLQLAADTRKLKYFCEDCEQGLLLVPILKSMVEDLKIEVEKLKCANEKSLHEKDNQICDLRKTIDELKCNYNAPGLPFEEMFIEINDRIVKSNNIMLFNVPELNSENIEDRIKQDRAKVEEIMKQMRKDEALEDLVKVVRVGRNTGSKSRPLRAIFSNNGVVKDILRNKKRLQNSTIKINSNQTNMQRGMFSKAFKELKDRQNKGEKDIAIKYRNGVPKIESFKKEGKS</sequence>
<dbReference type="InterPro" id="IPR011011">
    <property type="entry name" value="Znf_FYVE_PHD"/>
</dbReference>
<name>A0A6P7G2P0_DIAVI</name>
<proteinExistence type="predicted"/>
<accession>A0A6P7G2P0</accession>
<dbReference type="RefSeq" id="XP_028138865.1">
    <property type="nucleotide sequence ID" value="XM_028283064.1"/>
</dbReference>
<organism evidence="1">
    <name type="scientific">Diabrotica virgifera virgifera</name>
    <name type="common">western corn rootworm</name>
    <dbReference type="NCBI Taxonomy" id="50390"/>
    <lineage>
        <taxon>Eukaryota</taxon>
        <taxon>Metazoa</taxon>
        <taxon>Ecdysozoa</taxon>
        <taxon>Arthropoda</taxon>
        <taxon>Hexapoda</taxon>
        <taxon>Insecta</taxon>
        <taxon>Pterygota</taxon>
        <taxon>Neoptera</taxon>
        <taxon>Endopterygota</taxon>
        <taxon>Coleoptera</taxon>
        <taxon>Polyphaga</taxon>
        <taxon>Cucujiformia</taxon>
        <taxon>Chrysomeloidea</taxon>
        <taxon>Chrysomelidae</taxon>
        <taxon>Galerucinae</taxon>
        <taxon>Diabroticina</taxon>
        <taxon>Diabroticites</taxon>
        <taxon>Diabrotica</taxon>
    </lineage>
</organism>
<reference evidence="1" key="1">
    <citation type="submission" date="2025-08" db="UniProtKB">
        <authorList>
            <consortium name="RefSeq"/>
        </authorList>
    </citation>
    <scope>IDENTIFICATION</scope>
    <source>
        <tissue evidence="1">Whole insect</tissue>
    </source>
</reference>